<dbReference type="InterPro" id="IPR000477">
    <property type="entry name" value="RT_dom"/>
</dbReference>
<dbReference type="Proteomes" id="UP001623348">
    <property type="component" value="Unassembled WGS sequence"/>
</dbReference>
<feature type="domain" description="Reverse transcriptase" evidence="1">
    <location>
        <begin position="1"/>
        <end position="98"/>
    </location>
</feature>
<dbReference type="GO" id="GO:0004860">
    <property type="term" value="F:protein kinase inhibitor activity"/>
    <property type="evidence" value="ECO:0007669"/>
    <property type="project" value="UniProtKB-KW"/>
</dbReference>
<dbReference type="Pfam" id="PF00078">
    <property type="entry name" value="RVT_1"/>
    <property type="match status" value="1"/>
</dbReference>
<organism evidence="2 3">
    <name type="scientific">Grus japonensis</name>
    <name type="common">Japanese crane</name>
    <name type="synonym">Red-crowned crane</name>
    <dbReference type="NCBI Taxonomy" id="30415"/>
    <lineage>
        <taxon>Eukaryota</taxon>
        <taxon>Metazoa</taxon>
        <taxon>Chordata</taxon>
        <taxon>Craniata</taxon>
        <taxon>Vertebrata</taxon>
        <taxon>Euteleostomi</taxon>
        <taxon>Archelosauria</taxon>
        <taxon>Archosauria</taxon>
        <taxon>Dinosauria</taxon>
        <taxon>Saurischia</taxon>
        <taxon>Theropoda</taxon>
        <taxon>Coelurosauria</taxon>
        <taxon>Aves</taxon>
        <taxon>Neognathae</taxon>
        <taxon>Neoaves</taxon>
        <taxon>Gruiformes</taxon>
        <taxon>Gruidae</taxon>
        <taxon>Grus</taxon>
    </lineage>
</organism>
<name>A0ABC9W2M0_GRUJA</name>
<proteinExistence type="predicted"/>
<keyword evidence="2" id="KW-0649">Protein kinase inhibitor</keyword>
<protein>
    <submittedName>
        <fullName evidence="2">cAMP-dependent protein kinase inhibitor alpha</fullName>
    </submittedName>
</protein>
<dbReference type="PANTHER" id="PTHR33332">
    <property type="entry name" value="REVERSE TRANSCRIPTASE DOMAIN-CONTAINING PROTEIN"/>
    <property type="match status" value="1"/>
</dbReference>
<gene>
    <name evidence="2" type="ORF">GRJ2_000450200</name>
</gene>
<reference evidence="2 3" key="1">
    <citation type="submission" date="2024-06" db="EMBL/GenBank/DDBJ databases">
        <title>The draft genome of Grus japonensis, version 3.</title>
        <authorList>
            <person name="Nabeshima K."/>
            <person name="Suzuki S."/>
            <person name="Onuma M."/>
        </authorList>
    </citation>
    <scope>NUCLEOTIDE SEQUENCE [LARGE SCALE GENOMIC DNA]</scope>
    <source>
        <strain evidence="2 3">451A</strain>
    </source>
</reference>
<keyword evidence="3" id="KW-1185">Reference proteome</keyword>
<dbReference type="PROSITE" id="PS50878">
    <property type="entry name" value="RT_POL"/>
    <property type="match status" value="1"/>
</dbReference>
<sequence length="144" mass="16285">MSRLRSVMSVFPQGSILGPVLFNIFISDIDSGIELSLSRFSDDTKLSGVVDAPEGQDAIQRDLDKLEKWAHVNFMKFNKAKCNVLHMGWGNPWYQYRLGDEEIESTPEEKDLGVLVDEKLDVSWQCVLAAQKANYILGCIKRSM</sequence>
<dbReference type="EMBL" id="BAAFJT010000001">
    <property type="protein sequence ID" value="GAB0179849.1"/>
    <property type="molecule type" value="Genomic_DNA"/>
</dbReference>
<evidence type="ECO:0000313" key="2">
    <source>
        <dbReference type="EMBL" id="GAB0179849.1"/>
    </source>
</evidence>
<evidence type="ECO:0000313" key="3">
    <source>
        <dbReference type="Proteomes" id="UP001623348"/>
    </source>
</evidence>
<dbReference type="AlphaFoldDB" id="A0ABC9W2M0"/>
<comment type="caution">
    <text evidence="2">The sequence shown here is derived from an EMBL/GenBank/DDBJ whole genome shotgun (WGS) entry which is preliminary data.</text>
</comment>
<evidence type="ECO:0000259" key="1">
    <source>
        <dbReference type="PROSITE" id="PS50878"/>
    </source>
</evidence>
<accession>A0ABC9W2M0</accession>